<dbReference type="AlphaFoldDB" id="A0AB39XMG5"/>
<dbReference type="EMBL" id="CP165734">
    <property type="protein sequence ID" value="XDV59120.1"/>
    <property type="molecule type" value="Genomic_DNA"/>
</dbReference>
<dbReference type="RefSeq" id="WP_369723660.1">
    <property type="nucleotide sequence ID" value="NZ_CP165734.1"/>
</dbReference>
<name>A0AB39XMG5_9BRAD</name>
<reference evidence="2" key="1">
    <citation type="submission" date="2024-08" db="EMBL/GenBank/DDBJ databases">
        <authorList>
            <person name="Chaddad Z."/>
            <person name="Lamrabet M."/>
            <person name="Bouhnik O."/>
            <person name="Alami S."/>
            <person name="Wipf D."/>
            <person name="Courty P.E."/>
            <person name="Missbah El Idrissi M."/>
        </authorList>
    </citation>
    <scope>NUCLEOTIDE SEQUENCE</scope>
    <source>
        <strain evidence="2">LLZ17</strain>
    </source>
</reference>
<proteinExistence type="predicted"/>
<evidence type="ECO:0000313" key="2">
    <source>
        <dbReference type="EMBL" id="XDV59120.1"/>
    </source>
</evidence>
<evidence type="ECO:0000256" key="1">
    <source>
        <dbReference type="SAM" id="MobiDB-lite"/>
    </source>
</evidence>
<gene>
    <name evidence="2" type="ORF">AB8Z38_06745</name>
</gene>
<feature type="region of interest" description="Disordered" evidence="1">
    <location>
        <begin position="45"/>
        <end position="65"/>
    </location>
</feature>
<accession>A0AB39XMG5</accession>
<sequence>MLSELGVDPLEFLKAGNESRFLRTAAAQKVLVDAAKYRLMMQAPKPVAARTPPPACSGRGLPRRA</sequence>
<protein>
    <submittedName>
        <fullName evidence="2">Uncharacterized protein</fullName>
    </submittedName>
</protein>
<organism evidence="2">
    <name type="scientific">Bradyrhizobium sp. LLZ17</name>
    <dbReference type="NCBI Taxonomy" id="3239388"/>
    <lineage>
        <taxon>Bacteria</taxon>
        <taxon>Pseudomonadati</taxon>
        <taxon>Pseudomonadota</taxon>
        <taxon>Alphaproteobacteria</taxon>
        <taxon>Hyphomicrobiales</taxon>
        <taxon>Nitrobacteraceae</taxon>
        <taxon>Bradyrhizobium</taxon>
    </lineage>
</organism>